<organism evidence="1 2">
    <name type="scientific">Candidatus Accumulibacter proximus</name>
    <dbReference type="NCBI Taxonomy" id="2954385"/>
    <lineage>
        <taxon>Bacteria</taxon>
        <taxon>Pseudomonadati</taxon>
        <taxon>Pseudomonadota</taxon>
        <taxon>Betaproteobacteria</taxon>
        <taxon>Candidatus Accumulibacter</taxon>
    </lineage>
</organism>
<proteinExistence type="predicted"/>
<gene>
    <name evidence="1" type="ORF">IPJ27_12480</name>
</gene>
<dbReference type="Proteomes" id="UP000697998">
    <property type="component" value="Unassembled WGS sequence"/>
</dbReference>
<dbReference type="Pfam" id="PF09865">
    <property type="entry name" value="DUF2092"/>
    <property type="match status" value="1"/>
</dbReference>
<name>A0A935Q019_9PROT</name>
<reference evidence="1 2" key="1">
    <citation type="submission" date="2020-10" db="EMBL/GenBank/DDBJ databases">
        <title>Connecting structure to function with the recovery of over 1000 high-quality activated sludge metagenome-assembled genomes encoding full-length rRNA genes using long-read sequencing.</title>
        <authorList>
            <person name="Singleton C.M."/>
            <person name="Petriglieri F."/>
            <person name="Kristensen J.M."/>
            <person name="Kirkegaard R.H."/>
            <person name="Michaelsen T.Y."/>
            <person name="Andersen M.H."/>
            <person name="Karst S.M."/>
            <person name="Dueholm M.S."/>
            <person name="Nielsen P.H."/>
            <person name="Albertsen M."/>
        </authorList>
    </citation>
    <scope>NUCLEOTIDE SEQUENCE [LARGE SCALE GENOMIC DNA]</scope>
    <source>
        <strain evidence="1">EsbW_18-Q3-R4-48_BATAC.285</strain>
    </source>
</reference>
<evidence type="ECO:0000313" key="1">
    <source>
        <dbReference type="EMBL" id="MBK7675493.1"/>
    </source>
</evidence>
<protein>
    <submittedName>
        <fullName evidence="1">DUF2092 domain-containing protein</fullName>
    </submittedName>
</protein>
<dbReference type="InterPro" id="IPR019207">
    <property type="entry name" value="DUF2092"/>
</dbReference>
<dbReference type="EMBL" id="JADJMH010000012">
    <property type="protein sequence ID" value="MBK7675493.1"/>
    <property type="molecule type" value="Genomic_DNA"/>
</dbReference>
<dbReference type="AlphaFoldDB" id="A0A935Q019"/>
<sequence>MPQRFCAQQPAAASTIEALIQKEHPASDALAPFVDLLVADPYARLTQDLSGALLVGQSTIEAVITDHLAFSGNGVDWEIGIGSKDKLPRLMIVHYRGGERPPTFMATFSDWKPGAPVPAATFNAVIPKGAVKIEFKLPVLQQSK</sequence>
<comment type="caution">
    <text evidence="1">The sequence shown here is derived from an EMBL/GenBank/DDBJ whole genome shotgun (WGS) entry which is preliminary data.</text>
</comment>
<accession>A0A935Q019</accession>
<evidence type="ECO:0000313" key="2">
    <source>
        <dbReference type="Proteomes" id="UP000697998"/>
    </source>
</evidence>